<protein>
    <submittedName>
        <fullName evidence="1">Uncharacterized protein</fullName>
    </submittedName>
</protein>
<reference evidence="1 2" key="1">
    <citation type="submission" date="2019-07" db="EMBL/GenBank/DDBJ databases">
        <title>Whole genome shotgun sequence of Gluconobacter kanchanaburiensis NBRC 103587.</title>
        <authorList>
            <person name="Hosoyama A."/>
            <person name="Uohara A."/>
            <person name="Ohji S."/>
            <person name="Ichikawa N."/>
        </authorList>
    </citation>
    <scope>NUCLEOTIDE SEQUENCE [LARGE SCALE GENOMIC DNA]</scope>
    <source>
        <strain evidence="1 2">NBRC 103587</strain>
    </source>
</reference>
<dbReference type="RefSeq" id="WP_167506355.1">
    <property type="nucleotide sequence ID" value="NZ_BARK01000030.1"/>
</dbReference>
<keyword evidence="2" id="KW-1185">Reference proteome</keyword>
<sequence>MACNRIDIFNALDIGPEELEGKVTDLMYQETENGTGSSEFFHRLLQARDTKARA</sequence>
<organism evidence="1 2">
    <name type="scientific">Gluconobacter kanchanaburiensis NBRC 103587</name>
    <dbReference type="NCBI Taxonomy" id="1307948"/>
    <lineage>
        <taxon>Bacteria</taxon>
        <taxon>Pseudomonadati</taxon>
        <taxon>Pseudomonadota</taxon>
        <taxon>Alphaproteobacteria</taxon>
        <taxon>Acetobacterales</taxon>
        <taxon>Acetobacteraceae</taxon>
        <taxon>Gluconobacter</taxon>
    </lineage>
</organism>
<dbReference type="Proteomes" id="UP000321079">
    <property type="component" value="Unassembled WGS sequence"/>
</dbReference>
<proteinExistence type="predicted"/>
<name>A0A511B934_9PROT</name>
<gene>
    <name evidence="1" type="ORF">GKA01_20210</name>
</gene>
<dbReference type="AlphaFoldDB" id="A0A511B934"/>
<evidence type="ECO:0000313" key="2">
    <source>
        <dbReference type="Proteomes" id="UP000321079"/>
    </source>
</evidence>
<comment type="caution">
    <text evidence="1">The sequence shown here is derived from an EMBL/GenBank/DDBJ whole genome shotgun (WGS) entry which is preliminary data.</text>
</comment>
<evidence type="ECO:0000313" key="1">
    <source>
        <dbReference type="EMBL" id="GEK96824.1"/>
    </source>
</evidence>
<dbReference type="EMBL" id="BJVA01000012">
    <property type="protein sequence ID" value="GEK96824.1"/>
    <property type="molecule type" value="Genomic_DNA"/>
</dbReference>
<accession>A0A511B934</accession>